<reference evidence="2" key="1">
    <citation type="journal article" date="2014" name="Int. J. Syst. Evol. Microbiol.">
        <title>Complete genome sequence of Corynebacterium casei LMG S-19264T (=DSM 44701T), isolated from a smear-ripened cheese.</title>
        <authorList>
            <consortium name="US DOE Joint Genome Institute (JGI-PGF)"/>
            <person name="Walter F."/>
            <person name="Albersmeier A."/>
            <person name="Kalinowski J."/>
            <person name="Ruckert C."/>
        </authorList>
    </citation>
    <scope>NUCLEOTIDE SEQUENCE</scope>
    <source>
        <strain evidence="2">JCM 13583</strain>
    </source>
</reference>
<dbReference type="Proteomes" id="UP000632195">
    <property type="component" value="Unassembled WGS sequence"/>
</dbReference>
<evidence type="ECO:0000313" key="3">
    <source>
        <dbReference type="Proteomes" id="UP000632195"/>
    </source>
</evidence>
<proteinExistence type="predicted"/>
<name>A0AA37F8L2_9ARCH</name>
<keyword evidence="1" id="KW-0472">Membrane</keyword>
<keyword evidence="1" id="KW-1133">Transmembrane helix</keyword>
<gene>
    <name evidence="2" type="ORF">GCM10007108_00900</name>
</gene>
<dbReference type="EMBL" id="BMNY01000001">
    <property type="protein sequence ID" value="GGM66518.1"/>
    <property type="molecule type" value="Genomic_DNA"/>
</dbReference>
<keyword evidence="1" id="KW-0812">Transmembrane</keyword>
<comment type="caution">
    <text evidence="2">The sequence shown here is derived from an EMBL/GenBank/DDBJ whole genome shotgun (WGS) entry which is preliminary data.</text>
</comment>
<evidence type="ECO:0000313" key="2">
    <source>
        <dbReference type="EMBL" id="GGM66518.1"/>
    </source>
</evidence>
<evidence type="ECO:0000256" key="1">
    <source>
        <dbReference type="SAM" id="Phobius"/>
    </source>
</evidence>
<dbReference type="RefSeq" id="WP_188679375.1">
    <property type="nucleotide sequence ID" value="NZ_BMNY01000001.1"/>
</dbReference>
<protein>
    <submittedName>
        <fullName evidence="2">Uncharacterized protein</fullName>
    </submittedName>
</protein>
<feature type="transmembrane region" description="Helical" evidence="1">
    <location>
        <begin position="6"/>
        <end position="23"/>
    </location>
</feature>
<reference evidence="2" key="2">
    <citation type="submission" date="2022-09" db="EMBL/GenBank/DDBJ databases">
        <authorList>
            <person name="Sun Q."/>
            <person name="Ohkuma M."/>
        </authorList>
    </citation>
    <scope>NUCLEOTIDE SEQUENCE</scope>
    <source>
        <strain evidence="2">JCM 13583</strain>
    </source>
</reference>
<keyword evidence="3" id="KW-1185">Reference proteome</keyword>
<sequence>MLAFVYFIPVIGIVTTIIVYLLIDRGAGEYIGNLTARVEYINNIAYLEFIKDLLEFLKEGEIGTILGALESEDDPKKAESTIFGKYEEIMKQVAPIRRSLNKIEETNSQLSKIKTEISLLPVLTVIYGGGTSIVMGIIIWIMRAQSTHVGNLILQYFLGSTVVFAIFITVIWADALKNERHIQFTLDIDK</sequence>
<dbReference type="AlphaFoldDB" id="A0AA37F8L2"/>
<feature type="transmembrane region" description="Helical" evidence="1">
    <location>
        <begin position="153"/>
        <end position="173"/>
    </location>
</feature>
<feature type="transmembrane region" description="Helical" evidence="1">
    <location>
        <begin position="119"/>
        <end position="141"/>
    </location>
</feature>
<organism evidence="2 3">
    <name type="scientific">Thermogymnomonas acidicola</name>
    <dbReference type="NCBI Taxonomy" id="399579"/>
    <lineage>
        <taxon>Archaea</taxon>
        <taxon>Methanobacteriati</taxon>
        <taxon>Thermoplasmatota</taxon>
        <taxon>Thermoplasmata</taxon>
        <taxon>Thermoplasmatales</taxon>
        <taxon>Thermogymnomonas</taxon>
    </lineage>
</organism>
<accession>A0AA37F8L2</accession>